<dbReference type="Gene3D" id="3.40.50.720">
    <property type="entry name" value="NAD(P)-binding Rossmann-like Domain"/>
    <property type="match status" value="1"/>
</dbReference>
<organism evidence="7 8">
    <name type="scientific">Acrobeloides nanus</name>
    <dbReference type="NCBI Taxonomy" id="290746"/>
    <lineage>
        <taxon>Eukaryota</taxon>
        <taxon>Metazoa</taxon>
        <taxon>Ecdysozoa</taxon>
        <taxon>Nematoda</taxon>
        <taxon>Chromadorea</taxon>
        <taxon>Rhabditida</taxon>
        <taxon>Tylenchina</taxon>
        <taxon>Cephalobomorpha</taxon>
        <taxon>Cephaloboidea</taxon>
        <taxon>Cephalobidae</taxon>
        <taxon>Acrobeloides</taxon>
    </lineage>
</organism>
<evidence type="ECO:0000256" key="1">
    <source>
        <dbReference type="ARBA" id="ARBA00001974"/>
    </source>
</evidence>
<dbReference type="SUPFAM" id="SSF54373">
    <property type="entry name" value="FAD-linked reductases, C-terminal domain"/>
    <property type="match status" value="1"/>
</dbReference>
<comment type="similarity">
    <text evidence="2">Belongs to the DAMOX/DASOX family.</text>
</comment>
<dbReference type="Pfam" id="PF01266">
    <property type="entry name" value="DAO"/>
    <property type="match status" value="1"/>
</dbReference>
<protein>
    <submittedName>
        <fullName evidence="8">FAD dependent oxidoreductase domain-containing protein</fullName>
    </submittedName>
</protein>
<dbReference type="SUPFAM" id="SSF51971">
    <property type="entry name" value="Nucleotide-binding domain"/>
    <property type="match status" value="1"/>
</dbReference>
<dbReference type="InterPro" id="IPR006181">
    <property type="entry name" value="D-amino_acid_oxidase_CS"/>
</dbReference>
<evidence type="ECO:0000256" key="2">
    <source>
        <dbReference type="ARBA" id="ARBA00006730"/>
    </source>
</evidence>
<keyword evidence="5" id="KW-0560">Oxidoreductase</keyword>
<keyword evidence="4" id="KW-0274">FAD</keyword>
<evidence type="ECO:0000256" key="4">
    <source>
        <dbReference type="ARBA" id="ARBA00022827"/>
    </source>
</evidence>
<evidence type="ECO:0000313" key="8">
    <source>
        <dbReference type="WBParaSite" id="ACRNAN_Path_213.g767.t1"/>
    </source>
</evidence>
<name>A0A914C4J6_9BILA</name>
<dbReference type="PROSITE" id="PS00677">
    <property type="entry name" value="DAO"/>
    <property type="match status" value="1"/>
</dbReference>
<keyword evidence="7" id="KW-1185">Reference proteome</keyword>
<dbReference type="GO" id="GO:0071949">
    <property type="term" value="F:FAD binding"/>
    <property type="evidence" value="ECO:0007669"/>
    <property type="project" value="InterPro"/>
</dbReference>
<keyword evidence="3" id="KW-0285">Flavoprotein</keyword>
<evidence type="ECO:0000256" key="3">
    <source>
        <dbReference type="ARBA" id="ARBA00022630"/>
    </source>
</evidence>
<comment type="cofactor">
    <cofactor evidence="1">
        <name>FAD</name>
        <dbReference type="ChEBI" id="CHEBI:57692"/>
    </cofactor>
</comment>
<dbReference type="GO" id="GO:0005737">
    <property type="term" value="C:cytoplasm"/>
    <property type="evidence" value="ECO:0007669"/>
    <property type="project" value="TreeGrafter"/>
</dbReference>
<dbReference type="WBParaSite" id="ACRNAN_Path_213.g767.t1">
    <property type="protein sequence ID" value="ACRNAN_Path_213.g767.t1"/>
    <property type="gene ID" value="ACRNAN_Path_213.g767"/>
</dbReference>
<reference evidence="8" key="1">
    <citation type="submission" date="2022-11" db="UniProtKB">
        <authorList>
            <consortium name="WormBaseParasite"/>
        </authorList>
    </citation>
    <scope>IDENTIFICATION</scope>
</reference>
<dbReference type="Gene3D" id="3.30.9.10">
    <property type="entry name" value="D-Amino Acid Oxidase, subunit A, domain 2"/>
    <property type="match status" value="1"/>
</dbReference>
<proteinExistence type="inferred from homology"/>
<evidence type="ECO:0000259" key="6">
    <source>
        <dbReference type="Pfam" id="PF01266"/>
    </source>
</evidence>
<evidence type="ECO:0000256" key="5">
    <source>
        <dbReference type="ARBA" id="ARBA00023002"/>
    </source>
</evidence>
<dbReference type="PANTHER" id="PTHR11530:SF28">
    <property type="entry name" value="D-ASPARTATE OXIDASE 1"/>
    <property type="match status" value="1"/>
</dbReference>
<dbReference type="GO" id="GO:0003884">
    <property type="term" value="F:D-amino-acid oxidase activity"/>
    <property type="evidence" value="ECO:0007669"/>
    <property type="project" value="InterPro"/>
</dbReference>
<sequence length="317" mass="36006">MDNLKIAIIGQGIIGVSSALAILEKYPNAQVTIFGDRSFEETCSYGPSGHFEVDRDVYKDWAKASFLKFAEIYRDHNPDVTGVKLISNFHISDTLEKLQNLERCTKEFVYNLHWLEEREIKAIFSQPKKYCLFFTAYASEGKKYVPWLKEKCVQKGAKFLAEEVDVIINCAGSYAGKLAGDDEVIPVKGVALEVYAPWHKHTYDYDCHTYAMPMGETVFIGTTRKVNCHSTKITDEERQDIMSRYEEFHPAMKNAKVVGEWCGIRGERAAGICRLESQKRTLISGKQYQVIHNYGHGGYGFILHWGCALKVIELLGC</sequence>
<evidence type="ECO:0000313" key="7">
    <source>
        <dbReference type="Proteomes" id="UP000887540"/>
    </source>
</evidence>
<dbReference type="PANTHER" id="PTHR11530">
    <property type="entry name" value="D-AMINO ACID OXIDASE"/>
    <property type="match status" value="1"/>
</dbReference>
<dbReference type="InterPro" id="IPR006076">
    <property type="entry name" value="FAD-dep_OxRdtase"/>
</dbReference>
<dbReference type="InterPro" id="IPR023209">
    <property type="entry name" value="DAO"/>
</dbReference>
<accession>A0A914C4J6</accession>
<feature type="domain" description="FAD dependent oxidoreductase" evidence="6">
    <location>
        <begin position="5"/>
        <end position="313"/>
    </location>
</feature>
<dbReference type="Proteomes" id="UP000887540">
    <property type="component" value="Unplaced"/>
</dbReference>
<dbReference type="AlphaFoldDB" id="A0A914C4J6"/>
<dbReference type="GO" id="GO:0019478">
    <property type="term" value="P:D-amino acid catabolic process"/>
    <property type="evidence" value="ECO:0007669"/>
    <property type="project" value="TreeGrafter"/>
</dbReference>